<evidence type="ECO:0000256" key="3">
    <source>
        <dbReference type="ARBA" id="ARBA00022475"/>
    </source>
</evidence>
<keyword evidence="5 7" id="KW-1133">Transmembrane helix</keyword>
<accession>A0ABY7SM22</accession>
<dbReference type="Proteomes" id="UP001219349">
    <property type="component" value="Chromosome"/>
</dbReference>
<evidence type="ECO:0000256" key="6">
    <source>
        <dbReference type="ARBA" id="ARBA00023136"/>
    </source>
</evidence>
<evidence type="ECO:0000256" key="1">
    <source>
        <dbReference type="ARBA" id="ARBA00004651"/>
    </source>
</evidence>
<dbReference type="InterPro" id="IPR018383">
    <property type="entry name" value="UPF0324_pro"/>
</dbReference>
<evidence type="ECO:0000256" key="2">
    <source>
        <dbReference type="ARBA" id="ARBA00007977"/>
    </source>
</evidence>
<feature type="transmembrane region" description="Helical" evidence="7">
    <location>
        <begin position="171"/>
        <end position="191"/>
    </location>
</feature>
<feature type="transmembrane region" description="Helical" evidence="7">
    <location>
        <begin position="137"/>
        <end position="159"/>
    </location>
</feature>
<evidence type="ECO:0000256" key="4">
    <source>
        <dbReference type="ARBA" id="ARBA00022692"/>
    </source>
</evidence>
<proteinExistence type="inferred from homology"/>
<feature type="transmembrane region" description="Helical" evidence="7">
    <location>
        <begin position="326"/>
        <end position="346"/>
    </location>
</feature>
<reference evidence="8 9" key="1">
    <citation type="submission" date="2021-01" db="EMBL/GenBank/DDBJ databases">
        <title>Biogeographic distribution of Paracoccus.</title>
        <authorList>
            <person name="Hollensteiner J."/>
            <person name="Leineberger J."/>
            <person name="Brinkhoff T."/>
            <person name="Daniel R."/>
        </authorList>
    </citation>
    <scope>NUCLEOTIDE SEQUENCE [LARGE SCALE GENOMIC DNA]</scope>
    <source>
        <strain evidence="8 9">KCTC 22803</strain>
    </source>
</reference>
<evidence type="ECO:0000313" key="8">
    <source>
        <dbReference type="EMBL" id="WCR08057.1"/>
    </source>
</evidence>
<evidence type="ECO:0000256" key="5">
    <source>
        <dbReference type="ARBA" id="ARBA00022989"/>
    </source>
</evidence>
<feature type="transmembrane region" description="Helical" evidence="7">
    <location>
        <begin position="50"/>
        <end position="69"/>
    </location>
</feature>
<keyword evidence="6 7" id="KW-0472">Membrane</keyword>
<evidence type="ECO:0000256" key="7">
    <source>
        <dbReference type="SAM" id="Phobius"/>
    </source>
</evidence>
<keyword evidence="4 7" id="KW-0812">Transmembrane</keyword>
<feature type="transmembrane region" description="Helical" evidence="7">
    <location>
        <begin position="265"/>
        <end position="286"/>
    </location>
</feature>
<dbReference type="PANTHER" id="PTHR30106:SF2">
    <property type="entry name" value="UPF0324 INNER MEMBRANE PROTEIN YEIH"/>
    <property type="match status" value="1"/>
</dbReference>
<feature type="transmembrane region" description="Helical" evidence="7">
    <location>
        <begin position="107"/>
        <end position="131"/>
    </location>
</feature>
<feature type="transmembrane region" description="Helical" evidence="7">
    <location>
        <begin position="298"/>
        <end position="319"/>
    </location>
</feature>
<name>A0ABY7SM22_9RHOB</name>
<comment type="subcellular location">
    <subcellularLocation>
        <location evidence="1">Cell membrane</location>
        <topology evidence="1">Multi-pass membrane protein</topology>
    </subcellularLocation>
</comment>
<dbReference type="EMBL" id="CP067136">
    <property type="protein sequence ID" value="WCR08057.1"/>
    <property type="molecule type" value="Genomic_DNA"/>
</dbReference>
<keyword evidence="9" id="KW-1185">Reference proteome</keyword>
<gene>
    <name evidence="8" type="ORF">JHX87_04340</name>
</gene>
<dbReference type="Pfam" id="PF03601">
    <property type="entry name" value="Cons_hypoth698"/>
    <property type="match status" value="1"/>
</dbReference>
<evidence type="ECO:0000313" key="9">
    <source>
        <dbReference type="Proteomes" id="UP001219349"/>
    </source>
</evidence>
<feature type="transmembrane region" description="Helical" evidence="7">
    <location>
        <begin position="22"/>
        <end position="43"/>
    </location>
</feature>
<comment type="similarity">
    <text evidence="2">Belongs to the UPF0324 family.</text>
</comment>
<protein>
    <submittedName>
        <fullName evidence="8">Sulfate exporter family transporter</fullName>
    </submittedName>
</protein>
<dbReference type="PANTHER" id="PTHR30106">
    <property type="entry name" value="INNER MEMBRANE PROTEIN YEIH-RELATED"/>
    <property type="match status" value="1"/>
</dbReference>
<feature type="transmembrane region" description="Helical" evidence="7">
    <location>
        <begin position="236"/>
        <end position="253"/>
    </location>
</feature>
<keyword evidence="3" id="KW-1003">Cell membrane</keyword>
<organism evidence="8 9">
    <name type="scientific">Paracoccus fistulariae</name>
    <dbReference type="NCBI Taxonomy" id="658446"/>
    <lineage>
        <taxon>Bacteria</taxon>
        <taxon>Pseudomonadati</taxon>
        <taxon>Pseudomonadota</taxon>
        <taxon>Alphaproteobacteria</taxon>
        <taxon>Rhodobacterales</taxon>
        <taxon>Paracoccaceae</taxon>
        <taxon>Paracoccus</taxon>
    </lineage>
</organism>
<sequence>MTTDQIPDPAMPRPSLPHPRQIAPHLVALWPGFLLACLVAAAARFLSEHYGAPAMLMALLIGMAFNFLADHPKTAAGLEATSTSLLRLGVALLGFRLSLADLSELGWRSFAVVVGLMVATILFGLALSPLLKRRWRFGLLTGGSVAICGASAALAISAILPKSKQLEQDALFTVVAVTALSTLAMIFYPALFTMLGMNDAEAGFMIGATVHDVAQVVGAGYSVSDTAGDVATMVKLQRVVMLPVVLLAVLLLSGRGGDGAGSLRLPGFVLGFLACFALNSLGLVPAALADLASSLSQWLLLIAIAALGVRTSLAALFALGPRHFALILSETVFLLVMALAAMTLLLP</sequence>